<comment type="subcellular location">
    <subcellularLocation>
        <location evidence="1">Cell membrane</location>
        <topology evidence="1">Peripheral membrane protein</topology>
    </subcellularLocation>
</comment>
<keyword evidence="3" id="KW-1003">Cell membrane</keyword>
<dbReference type="PANTHER" id="PTHR37316">
    <property type="entry name" value="TEICHOIC ACID GLYCEROL-PHOSPHATE PRIMASE"/>
    <property type="match status" value="1"/>
</dbReference>
<feature type="domain" description="Glycosyltransferase 2-like" evidence="7">
    <location>
        <begin position="37"/>
        <end position="157"/>
    </location>
</feature>
<dbReference type="SUPFAM" id="SSF53448">
    <property type="entry name" value="Nucleotide-diphospho-sugar transferases"/>
    <property type="match status" value="1"/>
</dbReference>
<name>A0A927Q0N9_9ACTN</name>
<comment type="similarity">
    <text evidence="2">Belongs to the CDP-glycerol glycerophosphotransferase family.</text>
</comment>
<dbReference type="SUPFAM" id="SSF53756">
    <property type="entry name" value="UDP-Glycosyltransferase/glycogen phosphorylase"/>
    <property type="match status" value="1"/>
</dbReference>
<keyword evidence="9" id="KW-1185">Reference proteome</keyword>
<evidence type="ECO:0000313" key="9">
    <source>
        <dbReference type="Proteomes" id="UP000616839"/>
    </source>
</evidence>
<evidence type="ECO:0000256" key="6">
    <source>
        <dbReference type="ARBA" id="ARBA00023136"/>
    </source>
</evidence>
<dbReference type="PANTHER" id="PTHR37316:SF3">
    <property type="entry name" value="TEICHOIC ACID GLYCEROL-PHOSPHATE TRANSFERASE"/>
    <property type="match status" value="1"/>
</dbReference>
<dbReference type="Gene3D" id="3.90.550.10">
    <property type="entry name" value="Spore Coat Polysaccharide Biosynthesis Protein SpsA, Chain A"/>
    <property type="match status" value="1"/>
</dbReference>
<protein>
    <submittedName>
        <fullName evidence="8">CDP-glycerol glycerophosphotransferase family protein</fullName>
    </submittedName>
</protein>
<keyword evidence="5" id="KW-0777">Teichoic acid biosynthesis</keyword>
<dbReference type="EMBL" id="JACYXZ010000004">
    <property type="protein sequence ID" value="MBD8870870.1"/>
    <property type="molecule type" value="Genomic_DNA"/>
</dbReference>
<keyword evidence="4" id="KW-0808">Transferase</keyword>
<dbReference type="InterPro" id="IPR043148">
    <property type="entry name" value="TagF_C"/>
</dbReference>
<dbReference type="AlphaFoldDB" id="A0A927Q0N9"/>
<evidence type="ECO:0000259" key="7">
    <source>
        <dbReference type="Pfam" id="PF00535"/>
    </source>
</evidence>
<proteinExistence type="inferred from homology"/>
<accession>A0A927Q0N9</accession>
<dbReference type="InterPro" id="IPR001173">
    <property type="entry name" value="Glyco_trans_2-like"/>
</dbReference>
<evidence type="ECO:0000256" key="2">
    <source>
        <dbReference type="ARBA" id="ARBA00010488"/>
    </source>
</evidence>
<dbReference type="Pfam" id="PF04464">
    <property type="entry name" value="Glyphos_transf"/>
    <property type="match status" value="1"/>
</dbReference>
<evidence type="ECO:0000256" key="4">
    <source>
        <dbReference type="ARBA" id="ARBA00022679"/>
    </source>
</evidence>
<dbReference type="InterPro" id="IPR007554">
    <property type="entry name" value="Glycerophosphate_synth"/>
</dbReference>
<comment type="caution">
    <text evidence="8">The sequence shown here is derived from an EMBL/GenBank/DDBJ whole genome shotgun (WGS) entry which is preliminary data.</text>
</comment>
<organism evidence="8 9">
    <name type="scientific">Nocardioides donggukensis</name>
    <dbReference type="NCBI Taxonomy" id="2774019"/>
    <lineage>
        <taxon>Bacteria</taxon>
        <taxon>Bacillati</taxon>
        <taxon>Actinomycetota</taxon>
        <taxon>Actinomycetes</taxon>
        <taxon>Propionibacteriales</taxon>
        <taxon>Nocardioidaceae</taxon>
        <taxon>Nocardioides</taxon>
    </lineage>
</organism>
<dbReference type="RefSeq" id="WP_192144205.1">
    <property type="nucleotide sequence ID" value="NZ_JACYXZ010000004.1"/>
</dbReference>
<evidence type="ECO:0000256" key="3">
    <source>
        <dbReference type="ARBA" id="ARBA00022475"/>
    </source>
</evidence>
<dbReference type="Pfam" id="PF00535">
    <property type="entry name" value="Glycos_transf_2"/>
    <property type="match status" value="1"/>
</dbReference>
<dbReference type="Gene3D" id="3.40.50.12580">
    <property type="match status" value="1"/>
</dbReference>
<sequence>MPRLEQVARRGRGLARRVRGRLGRSAAVRRLRGPRLSVIVPFYNVEAYLAECLDSVLGQSFDDIEVLLVDDGSPDGSRAIAELYVAQDSRCRLVTRPNGGLGAARNTGIREAKGSFLTFVDSDDVLPEHALRALMDAAQASGSDIVVGSVERFDSLRRWRPTWVDAVHGSRRTAVTVEEFLPLLRNLYTWNKVFRRDFWDAQGLWFREGVAYEDQPIITQLLARAASIDVIPDIVYEYRARDDKSSISQQTASLADLRARIAAWQVSHETFSAELSRTVYDGWLATLFDAHFHWYLTSKGTVDDDYWRELVEIVRFFADRTPEWIWRQTSPEKRVLIRLALLDRRADAQELVRLEHGRSEKWDTTVREDGILVHLPFVDDPELGQDLFTLWPEQLRLAHAVESVRWLERDGSGWCRLAGWGFLAKVDLARFASTTSVVLRNERSGEERVFVATDRPPTAFPPPVDDFWCDYSQGTFAVDLPLEEVLASGRPDDLWAAELRVEAGGFAVSTPITRLLRSGAAGIIPAWQVGDHARLTSVWSFRQQLRFRMDTSGVTVADPVLDGRTLSGRIVDGAEVTAVEVVSGTDRATTRPGSDGAFSLALPEAATPAAGAETGWRVLARTVDGTLVPMIPRGAVDQAVVAGPTTLVLDTNRNAELVVGEWSLGAVAEEVTIRGEHLVVSGRLLGAGSRVALHSRSHKVTSVGDRVEVADGRFTASLDLRHDLFRFGRRPLPLGDHDLSLLVEGAESEQVPLLVSARLGRDLPVLVRTERHEGFVVRGPAAVVRLTLVRPIGAARGKYQQQRLRAASGTGGGLTRGILMRSYFGEQATDNGLSIQRELARRGSDLPVYWAVQDHSVNVPDGGIPVVVNSREWYDLLGSVSYYVDNMYQPEYHTKPPGQVLVQTFHGYPFKLMGHSHWRSLQVSRAKIEAYDARARAWDYLVSPARYATPLLRRDFAYDGEVLEIGYPRNDVLLSDAADDIRAVTRESLGVREGQTAVLYAPTFRDYLSADDSKAVMADFFDFARAHRRLGDDVVFLVRGHAFNARIRKRAGRRQGVIDVTDYPEVSDLYLAADAAIVDYSSLRFDFGVTGKPMIFHVPDLQRYQDTRGWLFDFEPTAPGPLLETTDEVVDALADLPAVRARHAAAYERFRKEFLDLEDGQAGRRFVDAVIAPRGDA</sequence>
<evidence type="ECO:0000313" key="8">
    <source>
        <dbReference type="EMBL" id="MBD8870870.1"/>
    </source>
</evidence>
<dbReference type="GO" id="GO:0047355">
    <property type="term" value="F:CDP-glycerol glycerophosphotransferase activity"/>
    <property type="evidence" value="ECO:0007669"/>
    <property type="project" value="InterPro"/>
</dbReference>
<dbReference type="InterPro" id="IPR043149">
    <property type="entry name" value="TagF_N"/>
</dbReference>
<dbReference type="Proteomes" id="UP000616839">
    <property type="component" value="Unassembled WGS sequence"/>
</dbReference>
<dbReference type="GO" id="GO:0019350">
    <property type="term" value="P:teichoic acid biosynthetic process"/>
    <property type="evidence" value="ECO:0007669"/>
    <property type="project" value="UniProtKB-KW"/>
</dbReference>
<reference evidence="8" key="1">
    <citation type="submission" date="2020-09" db="EMBL/GenBank/DDBJ databases">
        <title>Nocardioides sp. strain MJB4 16S ribosomal RNA gene Genome sequencing and assembly.</title>
        <authorList>
            <person name="Kim I."/>
        </authorList>
    </citation>
    <scope>NUCLEOTIDE SEQUENCE</scope>
    <source>
        <strain evidence="8">MJB4</strain>
    </source>
</reference>
<dbReference type="Gene3D" id="3.40.50.11820">
    <property type="match status" value="1"/>
</dbReference>
<keyword evidence="6" id="KW-0472">Membrane</keyword>
<dbReference type="InterPro" id="IPR051612">
    <property type="entry name" value="Teichoic_Acid_Biosynth"/>
</dbReference>
<dbReference type="CDD" id="cd00761">
    <property type="entry name" value="Glyco_tranf_GTA_type"/>
    <property type="match status" value="1"/>
</dbReference>
<evidence type="ECO:0000256" key="5">
    <source>
        <dbReference type="ARBA" id="ARBA00022944"/>
    </source>
</evidence>
<dbReference type="InterPro" id="IPR029044">
    <property type="entry name" value="Nucleotide-diphossugar_trans"/>
</dbReference>
<evidence type="ECO:0000256" key="1">
    <source>
        <dbReference type="ARBA" id="ARBA00004202"/>
    </source>
</evidence>
<gene>
    <name evidence="8" type="ORF">IE331_14670</name>
</gene>
<dbReference type="GO" id="GO:0005886">
    <property type="term" value="C:plasma membrane"/>
    <property type="evidence" value="ECO:0007669"/>
    <property type="project" value="UniProtKB-SubCell"/>
</dbReference>